<comment type="caution">
    <text evidence="2">The sequence shown here is derived from an EMBL/GenBank/DDBJ whole genome shotgun (WGS) entry which is preliminary data.</text>
</comment>
<keyword evidence="1" id="KW-0732">Signal</keyword>
<keyword evidence="3" id="KW-1185">Reference proteome</keyword>
<dbReference type="EMBL" id="JABBGC010000003">
    <property type="protein sequence ID" value="NML40392.1"/>
    <property type="molecule type" value="Genomic_DNA"/>
</dbReference>
<dbReference type="RefSeq" id="WP_169227494.1">
    <property type="nucleotide sequence ID" value="NZ_JABBGC010000003.1"/>
</dbReference>
<sequence>MCSFYFKLLSWLLVVQGVSHLTASAEGSKQLNQNGGNRAYINASLTATPCNPFPMPATVWVYVKNGERFYLGSSAQGIGTGTIIMRDPNGNLYSTGNSAIVGRINNRNEEVVGPTAVLGDGGYVTFTRLISAADEGVWEIAFIPPDINATTPPPPIAASGNWVQPANSSYIAAFDVTVKSTGGGFVPGRVFTKVLNLNMGSPNTGFRGNLRILTDSGYQYTLNPNGFGSNADFSIVANNKGFKNASGGPSHSSVNSLNGYIDPRIPDTGDDVTYKLFFNTPASSLPTQAPIFGGTTWLLRTPVTVWANGITFTGAGDTLNTGGNFTLTTVGTGKYEIFLDINKNNSYTDTVDKVFTGYATSTTTIIPWDGTDGLGAQVSATGNYNVKVHMGRQEVHLFIIDVENNPNGFVLTRTNGFSPNDSVYWNDNGLPLIDTPSAPITNLTGISSTVNGHRYGSSTYPDSSFGSGIAIDTWTYTQNNVSIFELSLTPTDATRKYSALPVMQKRPTRLVCQDITKCW</sequence>
<reference evidence="2 3" key="1">
    <citation type="submission" date="2020-04" db="EMBL/GenBank/DDBJ databases">
        <title>Chitinophaga sp. G-6-1-13 sp. nov., isolated from soil.</title>
        <authorList>
            <person name="Dahal R.H."/>
            <person name="Chaudhary D.K."/>
        </authorList>
    </citation>
    <scope>NUCLEOTIDE SEQUENCE [LARGE SCALE GENOMIC DNA]</scope>
    <source>
        <strain evidence="2 3">G-6-1-13</strain>
    </source>
</reference>
<feature type="signal peptide" evidence="1">
    <location>
        <begin position="1"/>
        <end position="25"/>
    </location>
</feature>
<protein>
    <submittedName>
        <fullName evidence="2">Uncharacterized protein</fullName>
    </submittedName>
</protein>
<dbReference type="AlphaFoldDB" id="A0A848GTD7"/>
<gene>
    <name evidence="2" type="ORF">HHL17_24560</name>
</gene>
<evidence type="ECO:0000313" key="3">
    <source>
        <dbReference type="Proteomes" id="UP000583266"/>
    </source>
</evidence>
<proteinExistence type="predicted"/>
<name>A0A848GTD7_9BACT</name>
<evidence type="ECO:0000313" key="2">
    <source>
        <dbReference type="EMBL" id="NML40392.1"/>
    </source>
</evidence>
<accession>A0A848GTD7</accession>
<dbReference type="Proteomes" id="UP000583266">
    <property type="component" value="Unassembled WGS sequence"/>
</dbReference>
<organism evidence="2 3">
    <name type="scientific">Chitinophaga fulva</name>
    <dbReference type="NCBI Taxonomy" id="2728842"/>
    <lineage>
        <taxon>Bacteria</taxon>
        <taxon>Pseudomonadati</taxon>
        <taxon>Bacteroidota</taxon>
        <taxon>Chitinophagia</taxon>
        <taxon>Chitinophagales</taxon>
        <taxon>Chitinophagaceae</taxon>
        <taxon>Chitinophaga</taxon>
    </lineage>
</organism>
<evidence type="ECO:0000256" key="1">
    <source>
        <dbReference type="SAM" id="SignalP"/>
    </source>
</evidence>
<feature type="chain" id="PRO_5032876696" evidence="1">
    <location>
        <begin position="26"/>
        <end position="519"/>
    </location>
</feature>